<accession>A0A4Q7NVV7</accession>
<dbReference type="EMBL" id="SGXD01000001">
    <property type="protein sequence ID" value="RZS91018.1"/>
    <property type="molecule type" value="Genomic_DNA"/>
</dbReference>
<comment type="caution">
    <text evidence="4">The sequence shown here is derived from an EMBL/GenBank/DDBJ whole genome shotgun (WGS) entry which is preliminary data.</text>
</comment>
<dbReference type="InterPro" id="IPR050595">
    <property type="entry name" value="Bact_response_regulator"/>
</dbReference>
<feature type="domain" description="Response regulatory" evidence="3">
    <location>
        <begin position="3"/>
        <end position="118"/>
    </location>
</feature>
<dbReference type="SMART" id="SM00448">
    <property type="entry name" value="REC"/>
    <property type="match status" value="1"/>
</dbReference>
<gene>
    <name evidence="4" type="ORF">EV189_0249</name>
</gene>
<dbReference type="Pfam" id="PF00072">
    <property type="entry name" value="Response_reg"/>
    <property type="match status" value="1"/>
</dbReference>
<dbReference type="OrthoDB" id="3197131at2"/>
<dbReference type="InterPro" id="IPR011006">
    <property type="entry name" value="CheY-like_superfamily"/>
</dbReference>
<evidence type="ECO:0000313" key="5">
    <source>
        <dbReference type="Proteomes" id="UP000293638"/>
    </source>
</evidence>
<feature type="modified residue" description="4-aspartylphosphate" evidence="2">
    <location>
        <position position="53"/>
    </location>
</feature>
<dbReference type="SUPFAM" id="SSF52172">
    <property type="entry name" value="CheY-like"/>
    <property type="match status" value="1"/>
</dbReference>
<proteinExistence type="predicted"/>
<dbReference type="Gene3D" id="3.40.50.2300">
    <property type="match status" value="1"/>
</dbReference>
<name>A0A4Q7NVV7_9ACTN</name>
<dbReference type="PANTHER" id="PTHR44591:SF3">
    <property type="entry name" value="RESPONSE REGULATORY DOMAIN-CONTAINING PROTEIN"/>
    <property type="match status" value="1"/>
</dbReference>
<evidence type="ECO:0000259" key="3">
    <source>
        <dbReference type="PROSITE" id="PS50110"/>
    </source>
</evidence>
<keyword evidence="1 2" id="KW-0597">Phosphoprotein</keyword>
<dbReference type="GO" id="GO:0000160">
    <property type="term" value="P:phosphorelay signal transduction system"/>
    <property type="evidence" value="ECO:0007669"/>
    <property type="project" value="InterPro"/>
</dbReference>
<dbReference type="PROSITE" id="PS50110">
    <property type="entry name" value="RESPONSE_REGULATORY"/>
    <property type="match status" value="1"/>
</dbReference>
<evidence type="ECO:0000313" key="4">
    <source>
        <dbReference type="EMBL" id="RZS91018.1"/>
    </source>
</evidence>
<sequence length="125" mass="13298">MARVLVVDDDDDIRGLVSMRLKAAGHRVVAVGDGNEALALVEERGMPEVAVLDVSMPGMDGFELLQALRELGGEDVRCVFLSARVQEADVARGREVGATYLTKPFVASALINAVERSGGAAEDSW</sequence>
<organism evidence="4 5">
    <name type="scientific">Motilibacter rhizosphaerae</name>
    <dbReference type="NCBI Taxonomy" id="598652"/>
    <lineage>
        <taxon>Bacteria</taxon>
        <taxon>Bacillati</taxon>
        <taxon>Actinomycetota</taxon>
        <taxon>Actinomycetes</taxon>
        <taxon>Motilibacterales</taxon>
        <taxon>Motilibacteraceae</taxon>
        <taxon>Motilibacter</taxon>
    </lineage>
</organism>
<dbReference type="CDD" id="cd17574">
    <property type="entry name" value="REC_OmpR"/>
    <property type="match status" value="1"/>
</dbReference>
<dbReference type="RefSeq" id="WP_130491136.1">
    <property type="nucleotide sequence ID" value="NZ_SGXD01000001.1"/>
</dbReference>
<protein>
    <submittedName>
        <fullName evidence="4">Response regulator receiver domain-containing protein</fullName>
    </submittedName>
</protein>
<dbReference type="PANTHER" id="PTHR44591">
    <property type="entry name" value="STRESS RESPONSE REGULATOR PROTEIN 1"/>
    <property type="match status" value="1"/>
</dbReference>
<evidence type="ECO:0000256" key="1">
    <source>
        <dbReference type="ARBA" id="ARBA00022553"/>
    </source>
</evidence>
<dbReference type="AlphaFoldDB" id="A0A4Q7NVV7"/>
<evidence type="ECO:0000256" key="2">
    <source>
        <dbReference type="PROSITE-ProRule" id="PRU00169"/>
    </source>
</evidence>
<dbReference type="InterPro" id="IPR001789">
    <property type="entry name" value="Sig_transdc_resp-reg_receiver"/>
</dbReference>
<dbReference type="Proteomes" id="UP000293638">
    <property type="component" value="Unassembled WGS sequence"/>
</dbReference>
<keyword evidence="5" id="KW-1185">Reference proteome</keyword>
<reference evidence="4 5" key="1">
    <citation type="submission" date="2019-02" db="EMBL/GenBank/DDBJ databases">
        <title>Genomic Encyclopedia of Type Strains, Phase IV (KMG-IV): sequencing the most valuable type-strain genomes for metagenomic binning, comparative biology and taxonomic classification.</title>
        <authorList>
            <person name="Goeker M."/>
        </authorList>
    </citation>
    <scope>NUCLEOTIDE SEQUENCE [LARGE SCALE GENOMIC DNA]</scope>
    <source>
        <strain evidence="4 5">DSM 45622</strain>
    </source>
</reference>